<dbReference type="STRING" id="44251.PDUR_26625"/>
<organism evidence="1 2">
    <name type="scientific">Paenibacillus durus</name>
    <name type="common">Paenibacillus azotofixans</name>
    <dbReference type="NCBI Taxonomy" id="44251"/>
    <lineage>
        <taxon>Bacteria</taxon>
        <taxon>Bacillati</taxon>
        <taxon>Bacillota</taxon>
        <taxon>Bacilli</taxon>
        <taxon>Bacillales</taxon>
        <taxon>Paenibacillaceae</taxon>
        <taxon>Paenibacillus</taxon>
    </lineage>
</organism>
<dbReference type="Pfam" id="PF13419">
    <property type="entry name" value="HAD_2"/>
    <property type="match status" value="1"/>
</dbReference>
<gene>
    <name evidence="1" type="ORF">PDUR_26625</name>
</gene>
<protein>
    <recommendedName>
        <fullName evidence="3">Haloacid dehalogenase</fullName>
    </recommendedName>
</protein>
<evidence type="ECO:0000313" key="1">
    <source>
        <dbReference type="EMBL" id="AIQ15048.1"/>
    </source>
</evidence>
<dbReference type="InterPro" id="IPR050155">
    <property type="entry name" value="HAD-like_hydrolase_sf"/>
</dbReference>
<keyword evidence="2" id="KW-1185">Reference proteome</keyword>
<dbReference type="Gene3D" id="3.40.50.1000">
    <property type="entry name" value="HAD superfamily/HAD-like"/>
    <property type="match status" value="1"/>
</dbReference>
<dbReference type="GO" id="GO:0006281">
    <property type="term" value="P:DNA repair"/>
    <property type="evidence" value="ECO:0007669"/>
    <property type="project" value="TreeGrafter"/>
</dbReference>
<reference evidence="1 2" key="1">
    <citation type="submission" date="2014-08" db="EMBL/GenBank/DDBJ databases">
        <title>Comparative genomics of the Paenibacillus odorifer group.</title>
        <authorList>
            <person name="den Bakker H.C."/>
            <person name="Tsai Y.-C."/>
            <person name="Martin N."/>
            <person name="Korlach J."/>
            <person name="Wiedmann M."/>
        </authorList>
    </citation>
    <scope>NUCLEOTIDE SEQUENCE [LARGE SCALE GENOMIC DNA]</scope>
    <source>
        <strain evidence="1 2">DSM 1735</strain>
    </source>
</reference>
<dbReference type="InterPro" id="IPR036412">
    <property type="entry name" value="HAD-like_sf"/>
</dbReference>
<evidence type="ECO:0000313" key="2">
    <source>
        <dbReference type="Proteomes" id="UP000029409"/>
    </source>
</evidence>
<dbReference type="AlphaFoldDB" id="A0A089HXF7"/>
<dbReference type="GO" id="GO:0005829">
    <property type="term" value="C:cytosol"/>
    <property type="evidence" value="ECO:0007669"/>
    <property type="project" value="TreeGrafter"/>
</dbReference>
<dbReference type="PANTHER" id="PTHR43434">
    <property type="entry name" value="PHOSPHOGLYCOLATE PHOSPHATASE"/>
    <property type="match status" value="1"/>
</dbReference>
<dbReference type="eggNOG" id="COG0546">
    <property type="taxonomic scope" value="Bacteria"/>
</dbReference>
<dbReference type="InterPro" id="IPR023214">
    <property type="entry name" value="HAD_sf"/>
</dbReference>
<dbReference type="Gene3D" id="1.10.150.240">
    <property type="entry name" value="Putative phosphatase, domain 2"/>
    <property type="match status" value="1"/>
</dbReference>
<name>A0A089HXF7_PAEDU</name>
<dbReference type="InterPro" id="IPR041492">
    <property type="entry name" value="HAD_2"/>
</dbReference>
<dbReference type="EMBL" id="CP009288">
    <property type="protein sequence ID" value="AIQ15048.1"/>
    <property type="molecule type" value="Genomic_DNA"/>
</dbReference>
<dbReference type="OrthoDB" id="9792518at2"/>
<accession>A0A089HXF7</accession>
<evidence type="ECO:0008006" key="3">
    <source>
        <dbReference type="Google" id="ProtNLM"/>
    </source>
</evidence>
<dbReference type="Proteomes" id="UP000029409">
    <property type="component" value="Chromosome"/>
</dbReference>
<dbReference type="SUPFAM" id="SSF56784">
    <property type="entry name" value="HAD-like"/>
    <property type="match status" value="1"/>
</dbReference>
<proteinExistence type="predicted"/>
<dbReference type="GO" id="GO:0008967">
    <property type="term" value="F:phosphoglycolate phosphatase activity"/>
    <property type="evidence" value="ECO:0007669"/>
    <property type="project" value="TreeGrafter"/>
</dbReference>
<dbReference type="PANTHER" id="PTHR43434:SF13">
    <property type="entry name" value="PHOSPHOGLYCOLATE PHOSPHATASE"/>
    <property type="match status" value="1"/>
</dbReference>
<dbReference type="InterPro" id="IPR023198">
    <property type="entry name" value="PGP-like_dom2"/>
</dbReference>
<dbReference type="RefSeq" id="WP_042208725.1">
    <property type="nucleotide sequence ID" value="NZ_CP009288.1"/>
</dbReference>
<dbReference type="KEGG" id="pdu:PDUR_26625"/>
<sequence length="210" mass="24048">MEQVCIVFNFNGVLVNTRSLAVQLFNQIAATKGFQSIQPDQVEELSRLSIRDRCKLLGVPWYQMPIVGMLIKAGYQDAFPTMKAVNGISKLLHDLKARNIKIGFITSNSQHATREFLQNNQMDFFDYEYFSSNPFTKFRDLDQFCKKFNLKKEDLIYVGDELRDIRAANRSRIKSIGVTWGYDSSPLLQQGKPTFIAAKPDDILSFIEGE</sequence>